<dbReference type="SUPFAM" id="SSF53756">
    <property type="entry name" value="UDP-Glycosyltransferase/glycogen phosphorylase"/>
    <property type="match status" value="1"/>
</dbReference>
<dbReference type="AlphaFoldDB" id="A0A179ET09"/>
<dbReference type="InterPro" id="IPR001296">
    <property type="entry name" value="Glyco_trans_1"/>
</dbReference>
<feature type="domain" description="Glycosyl transferase family 1" evidence="1">
    <location>
        <begin position="333"/>
        <end position="481"/>
    </location>
</feature>
<dbReference type="Pfam" id="PF00534">
    <property type="entry name" value="Glycos_transf_1"/>
    <property type="match status" value="1"/>
</dbReference>
<accession>A0A179ET09</accession>
<keyword evidence="4" id="KW-1185">Reference proteome</keyword>
<reference evidence="3 4" key="1">
    <citation type="submission" date="2016-04" db="EMBL/GenBank/DDBJ databases">
        <title>Draft genome of an Enterococcus thailandicus strain isolated from bovine feces.</title>
        <authorList>
            <person name="Beukers A.G."/>
            <person name="Zaheer R."/>
            <person name="Goji N."/>
            <person name="Cook S.R."/>
            <person name="Amoako K."/>
            <person name="Chaves A.V."/>
            <person name="Ward M.P."/>
            <person name="Mcallister T.A."/>
        </authorList>
    </citation>
    <scope>NUCLEOTIDE SEQUENCE [LARGE SCALE GENOMIC DNA]</scope>
    <source>
        <strain evidence="3 4">F0711D 46</strain>
    </source>
</reference>
<proteinExistence type="predicted"/>
<dbReference type="Proteomes" id="UP000078516">
    <property type="component" value="Unassembled WGS sequence"/>
</dbReference>
<dbReference type="RefSeq" id="WP_067482527.1">
    <property type="nucleotide sequence ID" value="NZ_BJUG01000009.1"/>
</dbReference>
<protein>
    <recommendedName>
        <fullName evidence="1">Glycosyl transferase family 1 domain-containing protein</fullName>
    </recommendedName>
</protein>
<dbReference type="OrthoDB" id="570545at2"/>
<organism evidence="3 4">
    <name type="scientific">Enterococcus thailandicus</name>
    <dbReference type="NCBI Taxonomy" id="417368"/>
    <lineage>
        <taxon>Bacteria</taxon>
        <taxon>Bacillati</taxon>
        <taxon>Bacillota</taxon>
        <taxon>Bacilli</taxon>
        <taxon>Lactobacillales</taxon>
        <taxon>Enterococcaceae</taxon>
        <taxon>Enterococcus</taxon>
    </lineage>
</organism>
<dbReference type="EMBL" id="LWMN01000011">
    <property type="protein sequence ID" value="OAQ55943.1"/>
    <property type="molecule type" value="Genomic_DNA"/>
</dbReference>
<evidence type="ECO:0000259" key="1">
    <source>
        <dbReference type="Pfam" id="PF00534"/>
    </source>
</evidence>
<comment type="caution">
    <text evidence="3">The sequence shown here is derived from an EMBL/GenBank/DDBJ whole genome shotgun (WGS) entry which is preliminary data.</text>
</comment>
<sequence>MSANLKQREIFFLNDSVSVDSGGRVQSMFLRSKTWEKDVLATHICTFNFRPQYRNIFNDIHKIKKLPDNVFFMNIYEFFSEDKTLFYSDSVVTFDEYERKMNFVQSTKNEQVFEYKENNKLLQRIKLNTNQSISMIDYFEDKKRIKREIFRSDGILLRTNYFNSEGFLAQSDFFASDGRKYLASKYNEEAQMTYILHFQKNGNVNQFDNEKQLKDYWIFQLNEMSNRPYFFVEDHRLDSCVIENSFTNKIMSVATIHGNIYGKDGSYGSPLRAYTKGTLENLDKFGAVILLTDEMKKHITSQFGERDNLFVIGHPFLVNKTRPTVSKNLNRGVIISKFNKGKRIHLAIEAFANAVKEVPDAQLDIFGQGDEKQSYELLIKKLGVEKNIHVHGYTQDAIGEFQRSGFSLMTSKAEGFGISILESLSVNTPVVAFDYNYGPKDLIEDGLNGRIVPNGDISALSRTIVELVKKTDSLNKLSKNTGKVVEQYSKDKIREKLLCLFDYLDDYQDELPVVVQSLSQSVHSIIKSDTEFKLNLEIQIKLTNTKNNPACYIHVITPEKMEPLLYKGVHVDGKYLFEITLPLEMLPIILKSPLDPFLLGIQNKKHYQMFDLPIIKEKIQSFLM</sequence>
<dbReference type="PANTHER" id="PTHR12526:SF630">
    <property type="entry name" value="GLYCOSYLTRANSFERASE"/>
    <property type="match status" value="1"/>
</dbReference>
<dbReference type="PANTHER" id="PTHR12526">
    <property type="entry name" value="GLYCOSYLTRANSFERASE"/>
    <property type="match status" value="1"/>
</dbReference>
<evidence type="ECO:0000313" key="4">
    <source>
        <dbReference type="Proteomes" id="UP000078516"/>
    </source>
</evidence>
<dbReference type="GO" id="GO:0016757">
    <property type="term" value="F:glycosyltransferase activity"/>
    <property type="evidence" value="ECO:0007669"/>
    <property type="project" value="InterPro"/>
</dbReference>
<evidence type="ECO:0000313" key="3">
    <source>
        <dbReference type="EMBL" id="OAQ55943.1"/>
    </source>
</evidence>
<name>A0A179ET09_ENTTH</name>
<evidence type="ECO:0000313" key="5">
    <source>
        <dbReference type="Proteomes" id="UP000321361"/>
    </source>
</evidence>
<dbReference type="Proteomes" id="UP000321361">
    <property type="component" value="Unassembled WGS sequence"/>
</dbReference>
<reference evidence="2 5" key="2">
    <citation type="submission" date="2019-07" db="EMBL/GenBank/DDBJ databases">
        <title>Whole genome shotgun sequence of Enterococcus thailandicus NBRC 101867.</title>
        <authorList>
            <person name="Hosoyama A."/>
            <person name="Uohara A."/>
            <person name="Ohji S."/>
            <person name="Ichikawa N."/>
        </authorList>
    </citation>
    <scope>NUCLEOTIDE SEQUENCE [LARGE SCALE GENOMIC DNA]</scope>
    <source>
        <strain evidence="2 5">NBRC 101867</strain>
    </source>
</reference>
<evidence type="ECO:0000313" key="2">
    <source>
        <dbReference type="EMBL" id="GEK37485.1"/>
    </source>
</evidence>
<dbReference type="Gene3D" id="3.40.50.2000">
    <property type="entry name" value="Glycogen Phosphorylase B"/>
    <property type="match status" value="3"/>
</dbReference>
<dbReference type="PATRIC" id="fig|417368.6.peg.2552"/>
<dbReference type="EMBL" id="BJUG01000009">
    <property type="protein sequence ID" value="GEK37485.1"/>
    <property type="molecule type" value="Genomic_DNA"/>
</dbReference>
<gene>
    <name evidence="3" type="ORF">A6E74_04285</name>
    <name evidence="2" type="ORF">ETH01_17720</name>
</gene>